<gene>
    <name evidence="13" type="primary">Dana\GF12095</name>
    <name evidence="13" type="synonym">dana_GLEANR_12106</name>
    <name evidence="13" type="ORF">GF12095</name>
</gene>
<accession>B3MC57</accession>
<keyword evidence="5 11" id="KW-1133">Transmembrane helix</keyword>
<dbReference type="KEGG" id="dan:6494953"/>
<feature type="compositionally biased region" description="Polar residues" evidence="10">
    <location>
        <begin position="422"/>
        <end position="438"/>
    </location>
</feature>
<dbReference type="eggNOG" id="ENOG502S3JC">
    <property type="taxonomic scope" value="Eukaryota"/>
</dbReference>
<dbReference type="InterPro" id="IPR003585">
    <property type="entry name" value="Neurexin-like"/>
</dbReference>
<dbReference type="OMA" id="SHNTRLQ"/>
<reference evidence="13 14" key="1">
    <citation type="journal article" date="2007" name="Nature">
        <title>Evolution of genes and genomes on the Drosophila phylogeny.</title>
        <authorList>
            <consortium name="Drosophila 12 Genomes Consortium"/>
            <person name="Clark A.G."/>
            <person name="Eisen M.B."/>
            <person name="Smith D.R."/>
            <person name="Bergman C.M."/>
            <person name="Oliver B."/>
            <person name="Markow T.A."/>
            <person name="Kaufman T.C."/>
            <person name="Kellis M."/>
            <person name="Gelbart W."/>
            <person name="Iyer V.N."/>
            <person name="Pollard D.A."/>
            <person name="Sackton T.B."/>
            <person name="Larracuente A.M."/>
            <person name="Singh N.D."/>
            <person name="Abad J.P."/>
            <person name="Abt D.N."/>
            <person name="Adryan B."/>
            <person name="Aguade M."/>
            <person name="Akashi H."/>
            <person name="Anderson W.W."/>
            <person name="Aquadro C.F."/>
            <person name="Ardell D.H."/>
            <person name="Arguello R."/>
            <person name="Artieri C.G."/>
            <person name="Barbash D.A."/>
            <person name="Barker D."/>
            <person name="Barsanti P."/>
            <person name="Batterham P."/>
            <person name="Batzoglou S."/>
            <person name="Begun D."/>
            <person name="Bhutkar A."/>
            <person name="Blanco E."/>
            <person name="Bosak S.A."/>
            <person name="Bradley R.K."/>
            <person name="Brand A.D."/>
            <person name="Brent M.R."/>
            <person name="Brooks A.N."/>
            <person name="Brown R.H."/>
            <person name="Butlin R.K."/>
            <person name="Caggese C."/>
            <person name="Calvi B.R."/>
            <person name="Bernardo de Carvalho A."/>
            <person name="Caspi A."/>
            <person name="Castrezana S."/>
            <person name="Celniker S.E."/>
            <person name="Chang J.L."/>
            <person name="Chapple C."/>
            <person name="Chatterji S."/>
            <person name="Chinwalla A."/>
            <person name="Civetta A."/>
            <person name="Clifton S.W."/>
            <person name="Comeron J.M."/>
            <person name="Costello J.C."/>
            <person name="Coyne J.A."/>
            <person name="Daub J."/>
            <person name="David R.G."/>
            <person name="Delcher A.L."/>
            <person name="Delehaunty K."/>
            <person name="Do C.B."/>
            <person name="Ebling H."/>
            <person name="Edwards K."/>
            <person name="Eickbush T."/>
            <person name="Evans J.D."/>
            <person name="Filipski A."/>
            <person name="Findeiss S."/>
            <person name="Freyhult E."/>
            <person name="Fulton L."/>
            <person name="Fulton R."/>
            <person name="Garcia A.C."/>
            <person name="Gardiner A."/>
            <person name="Garfield D.A."/>
            <person name="Garvin B.E."/>
            <person name="Gibson G."/>
            <person name="Gilbert D."/>
            <person name="Gnerre S."/>
            <person name="Godfrey J."/>
            <person name="Good R."/>
            <person name="Gotea V."/>
            <person name="Gravely B."/>
            <person name="Greenberg A.J."/>
            <person name="Griffiths-Jones S."/>
            <person name="Gross S."/>
            <person name="Guigo R."/>
            <person name="Gustafson E.A."/>
            <person name="Haerty W."/>
            <person name="Hahn M.W."/>
            <person name="Halligan D.L."/>
            <person name="Halpern A.L."/>
            <person name="Halter G.M."/>
            <person name="Han M.V."/>
            <person name="Heger A."/>
            <person name="Hillier L."/>
            <person name="Hinrichs A.S."/>
            <person name="Holmes I."/>
            <person name="Hoskins R.A."/>
            <person name="Hubisz M.J."/>
            <person name="Hultmark D."/>
            <person name="Huntley M.A."/>
            <person name="Jaffe D.B."/>
            <person name="Jagadeeshan S."/>
            <person name="Jeck W.R."/>
            <person name="Johnson J."/>
            <person name="Jones C.D."/>
            <person name="Jordan W.C."/>
            <person name="Karpen G.H."/>
            <person name="Kataoka E."/>
            <person name="Keightley P.D."/>
            <person name="Kheradpour P."/>
            <person name="Kirkness E.F."/>
            <person name="Koerich L.B."/>
            <person name="Kristiansen K."/>
            <person name="Kudrna D."/>
            <person name="Kulathinal R.J."/>
            <person name="Kumar S."/>
            <person name="Kwok R."/>
            <person name="Lander E."/>
            <person name="Langley C.H."/>
            <person name="Lapoint R."/>
            <person name="Lazzaro B.P."/>
            <person name="Lee S.J."/>
            <person name="Levesque L."/>
            <person name="Li R."/>
            <person name="Lin C.F."/>
            <person name="Lin M.F."/>
            <person name="Lindblad-Toh K."/>
            <person name="Llopart A."/>
            <person name="Long M."/>
            <person name="Low L."/>
            <person name="Lozovsky E."/>
            <person name="Lu J."/>
            <person name="Luo M."/>
            <person name="Machado C.A."/>
            <person name="Makalowski W."/>
            <person name="Marzo M."/>
            <person name="Matsuda M."/>
            <person name="Matzkin L."/>
            <person name="McAllister B."/>
            <person name="McBride C.S."/>
            <person name="McKernan B."/>
            <person name="McKernan K."/>
            <person name="Mendez-Lago M."/>
            <person name="Minx P."/>
            <person name="Mollenhauer M.U."/>
            <person name="Montooth K."/>
            <person name="Mount S.M."/>
            <person name="Mu X."/>
            <person name="Myers E."/>
            <person name="Negre B."/>
            <person name="Newfeld S."/>
            <person name="Nielsen R."/>
            <person name="Noor M.A."/>
            <person name="O'Grady P."/>
            <person name="Pachter L."/>
            <person name="Papaceit M."/>
            <person name="Parisi M.J."/>
            <person name="Parisi M."/>
            <person name="Parts L."/>
            <person name="Pedersen J.S."/>
            <person name="Pesole G."/>
            <person name="Phillippy A.M."/>
            <person name="Ponting C.P."/>
            <person name="Pop M."/>
            <person name="Porcelli D."/>
            <person name="Powell J.R."/>
            <person name="Prohaska S."/>
            <person name="Pruitt K."/>
            <person name="Puig M."/>
            <person name="Quesneville H."/>
            <person name="Ram K.R."/>
            <person name="Rand D."/>
            <person name="Rasmussen M.D."/>
            <person name="Reed L.K."/>
            <person name="Reenan R."/>
            <person name="Reily A."/>
            <person name="Remington K.A."/>
            <person name="Rieger T.T."/>
            <person name="Ritchie M.G."/>
            <person name="Robin C."/>
            <person name="Rogers Y.H."/>
            <person name="Rohde C."/>
            <person name="Rozas J."/>
            <person name="Rubenfield M.J."/>
            <person name="Ruiz A."/>
            <person name="Russo S."/>
            <person name="Salzberg S.L."/>
            <person name="Sanchez-Gracia A."/>
            <person name="Saranga D.J."/>
            <person name="Sato H."/>
            <person name="Schaeffer S.W."/>
            <person name="Schatz M.C."/>
            <person name="Schlenke T."/>
            <person name="Schwartz R."/>
            <person name="Segarra C."/>
            <person name="Singh R.S."/>
            <person name="Sirot L."/>
            <person name="Sirota M."/>
            <person name="Sisneros N.B."/>
            <person name="Smith C.D."/>
            <person name="Smith T.F."/>
            <person name="Spieth J."/>
            <person name="Stage D.E."/>
            <person name="Stark A."/>
            <person name="Stephan W."/>
            <person name="Strausberg R.L."/>
            <person name="Strempel S."/>
            <person name="Sturgill D."/>
            <person name="Sutton G."/>
            <person name="Sutton G.G."/>
            <person name="Tao W."/>
            <person name="Teichmann S."/>
            <person name="Tobari Y.N."/>
            <person name="Tomimura Y."/>
            <person name="Tsolas J.M."/>
            <person name="Valente V.L."/>
            <person name="Venter E."/>
            <person name="Venter J.C."/>
            <person name="Vicario S."/>
            <person name="Vieira F.G."/>
            <person name="Vilella A.J."/>
            <person name="Villasante A."/>
            <person name="Walenz B."/>
            <person name="Wang J."/>
            <person name="Wasserman M."/>
            <person name="Watts T."/>
            <person name="Wilson D."/>
            <person name="Wilson R.K."/>
            <person name="Wing R.A."/>
            <person name="Wolfner M.F."/>
            <person name="Wong A."/>
            <person name="Wong G.K."/>
            <person name="Wu C.I."/>
            <person name="Wu G."/>
            <person name="Yamamoto D."/>
            <person name="Yang H.P."/>
            <person name="Yang S.P."/>
            <person name="Yorke J.A."/>
            <person name="Yoshida K."/>
            <person name="Zdobnov E."/>
            <person name="Zhang P."/>
            <person name="Zhang Y."/>
            <person name="Zimin A.V."/>
            <person name="Baldwin J."/>
            <person name="Abdouelleil A."/>
            <person name="Abdulkadir J."/>
            <person name="Abebe A."/>
            <person name="Abera B."/>
            <person name="Abreu J."/>
            <person name="Acer S.C."/>
            <person name="Aftuck L."/>
            <person name="Alexander A."/>
            <person name="An P."/>
            <person name="Anderson E."/>
            <person name="Anderson S."/>
            <person name="Arachi H."/>
            <person name="Azer M."/>
            <person name="Bachantsang P."/>
            <person name="Barry A."/>
            <person name="Bayul T."/>
            <person name="Berlin A."/>
            <person name="Bessette D."/>
            <person name="Bloom T."/>
            <person name="Blye J."/>
            <person name="Boguslavskiy L."/>
            <person name="Bonnet C."/>
            <person name="Boukhgalter B."/>
            <person name="Bourzgui I."/>
            <person name="Brown A."/>
            <person name="Cahill P."/>
            <person name="Channer S."/>
            <person name="Cheshatsang Y."/>
            <person name="Chuda L."/>
            <person name="Citroen M."/>
            <person name="Collymore A."/>
            <person name="Cooke P."/>
            <person name="Costello M."/>
            <person name="D'Aco K."/>
            <person name="Daza R."/>
            <person name="De Haan G."/>
            <person name="DeGray S."/>
            <person name="DeMaso C."/>
            <person name="Dhargay N."/>
            <person name="Dooley K."/>
            <person name="Dooley E."/>
            <person name="Doricent M."/>
            <person name="Dorje P."/>
            <person name="Dorjee K."/>
            <person name="Dupes A."/>
            <person name="Elong R."/>
            <person name="Falk J."/>
            <person name="Farina A."/>
            <person name="Faro S."/>
            <person name="Ferguson D."/>
            <person name="Fisher S."/>
            <person name="Foley C.D."/>
            <person name="Franke A."/>
            <person name="Friedrich D."/>
            <person name="Gadbois L."/>
            <person name="Gearin G."/>
            <person name="Gearin C.R."/>
            <person name="Giannoukos G."/>
            <person name="Goode T."/>
            <person name="Graham J."/>
            <person name="Grandbois E."/>
            <person name="Grewal S."/>
            <person name="Gyaltsen K."/>
            <person name="Hafez N."/>
            <person name="Hagos B."/>
            <person name="Hall J."/>
            <person name="Henson C."/>
            <person name="Hollinger A."/>
            <person name="Honan T."/>
            <person name="Huard M.D."/>
            <person name="Hughes L."/>
            <person name="Hurhula B."/>
            <person name="Husby M.E."/>
            <person name="Kamat A."/>
            <person name="Kanga B."/>
            <person name="Kashin S."/>
            <person name="Khazanovich D."/>
            <person name="Kisner P."/>
            <person name="Lance K."/>
            <person name="Lara M."/>
            <person name="Lee W."/>
            <person name="Lennon N."/>
            <person name="Letendre F."/>
            <person name="LeVine R."/>
            <person name="Lipovsky A."/>
            <person name="Liu X."/>
            <person name="Liu J."/>
            <person name="Liu S."/>
            <person name="Lokyitsang T."/>
            <person name="Lokyitsang Y."/>
            <person name="Lubonja R."/>
            <person name="Lui A."/>
            <person name="MacDonald P."/>
            <person name="Magnisalis V."/>
            <person name="Maru K."/>
            <person name="Matthews C."/>
            <person name="McCusker W."/>
            <person name="McDonough S."/>
            <person name="Mehta T."/>
            <person name="Meldrim J."/>
            <person name="Meneus L."/>
            <person name="Mihai O."/>
            <person name="Mihalev A."/>
            <person name="Mihova T."/>
            <person name="Mittelman R."/>
            <person name="Mlenga V."/>
            <person name="Montmayeur A."/>
            <person name="Mulrain L."/>
            <person name="Navidi A."/>
            <person name="Naylor J."/>
            <person name="Negash T."/>
            <person name="Nguyen T."/>
            <person name="Nguyen N."/>
            <person name="Nicol R."/>
            <person name="Norbu C."/>
            <person name="Norbu N."/>
            <person name="Novod N."/>
            <person name="O'Neill B."/>
            <person name="Osman S."/>
            <person name="Markiewicz E."/>
            <person name="Oyono O.L."/>
            <person name="Patti C."/>
            <person name="Phunkhang P."/>
            <person name="Pierre F."/>
            <person name="Priest M."/>
            <person name="Raghuraman S."/>
            <person name="Rege F."/>
            <person name="Reyes R."/>
            <person name="Rise C."/>
            <person name="Rogov P."/>
            <person name="Ross K."/>
            <person name="Ryan E."/>
            <person name="Settipalli S."/>
            <person name="Shea T."/>
            <person name="Sherpa N."/>
            <person name="Shi L."/>
            <person name="Shih D."/>
            <person name="Sparrow T."/>
            <person name="Spaulding J."/>
            <person name="Stalker J."/>
            <person name="Stange-Thomann N."/>
            <person name="Stavropoulos S."/>
            <person name="Stone C."/>
            <person name="Strader C."/>
            <person name="Tesfaye S."/>
            <person name="Thomson T."/>
            <person name="Thoulutsang Y."/>
            <person name="Thoulutsang D."/>
            <person name="Topham K."/>
            <person name="Topping I."/>
            <person name="Tsamla T."/>
            <person name="Vassiliev H."/>
            <person name="Vo A."/>
            <person name="Wangchuk T."/>
            <person name="Wangdi T."/>
            <person name="Weiand M."/>
            <person name="Wilkinson J."/>
            <person name="Wilson A."/>
            <person name="Yadav S."/>
            <person name="Young G."/>
            <person name="Yu Q."/>
            <person name="Zembek L."/>
            <person name="Zhong D."/>
            <person name="Zimmer A."/>
            <person name="Zwirko Z."/>
            <person name="Jaffe D.B."/>
            <person name="Alvarez P."/>
            <person name="Brockman W."/>
            <person name="Butler J."/>
            <person name="Chin C."/>
            <person name="Gnerre S."/>
            <person name="Grabherr M."/>
            <person name="Kleber M."/>
            <person name="Mauceli E."/>
            <person name="MacCallum I."/>
        </authorList>
    </citation>
    <scope>NUCLEOTIDE SEQUENCE [LARGE SCALE GENOMIC DNA]</scope>
    <source>
        <strain evidence="14">Tucson 14024-0371.13</strain>
    </source>
</reference>
<name>B3MC57_DROAN</name>
<dbReference type="CTD" id="37447"/>
<dbReference type="InParanoid" id="B3MC57"/>
<dbReference type="GO" id="GO:0016020">
    <property type="term" value="C:membrane"/>
    <property type="evidence" value="ECO:0007669"/>
    <property type="project" value="UniProtKB-SubCell"/>
</dbReference>
<dbReference type="OrthoDB" id="10044468at2759"/>
<feature type="region of interest" description="Disordered" evidence="10">
    <location>
        <begin position="307"/>
        <end position="356"/>
    </location>
</feature>
<feature type="region of interest" description="Disordered" evidence="10">
    <location>
        <begin position="412"/>
        <end position="438"/>
    </location>
</feature>
<sequence length="438" mass="46407">MKPKQKISTLPMATSGNLMLAGMLMILGLLVASIQAIDQKSVKPSAAAPSSSHDPPIYIDDDSLEGSGGRGGIHDDLEKDPDYSGSGFGPDDEDAEPDHHSHGSHNSQHSQNVGGGASINTAHTPTQTSSTISTPTTSNWTTTTSTTTTTATPTTTSTSSTTTTTTTTAATTNNNGPTNSISGQNTTDVFYQPQMPTFDPNVDTEGSGNGHDDDDYDNGDDFGGEDDEDDEDKDDYDDADRTIDGPATRTDDDVKPEDEIPTHQPDLNEDYKDTIDLDEDPKKEDEVTNVGGAAGGAVDVVSTRTEFDPIFGRGNDGSSNPEREPGTGGNSNVHALDPNTNVNSQPSDTKSIDHRGNGNEVVIMSEDDRTSSFFSQPGILAAVIGGAVVGLLCAILVVMFIVYRMRKKDEGSYALDEPKRSPANNSYAKNANNREFYA</sequence>
<feature type="compositionally biased region" description="Low complexity" evidence="10">
    <location>
        <begin position="124"/>
        <end position="180"/>
    </location>
</feature>
<dbReference type="PANTHER" id="PTHR10915:SF1">
    <property type="entry name" value="SYNDECAN"/>
    <property type="match status" value="1"/>
</dbReference>
<evidence type="ECO:0000256" key="5">
    <source>
        <dbReference type="ARBA" id="ARBA00022989"/>
    </source>
</evidence>
<comment type="similarity">
    <text evidence="2 9">Belongs to the syndecan proteoglycan family.</text>
</comment>
<feature type="compositionally biased region" description="Basic and acidic residues" evidence="10">
    <location>
        <begin position="269"/>
        <end position="286"/>
    </location>
</feature>
<dbReference type="SMART" id="SM00294">
    <property type="entry name" value="4.1m"/>
    <property type="match status" value="1"/>
</dbReference>
<feature type="compositionally biased region" description="Acidic residues" evidence="10">
    <location>
        <begin position="212"/>
        <end position="238"/>
    </location>
</feature>
<evidence type="ECO:0000256" key="9">
    <source>
        <dbReference type="RuleBase" id="RU000649"/>
    </source>
</evidence>
<organism evidence="13 14">
    <name type="scientific">Drosophila ananassae</name>
    <name type="common">Fruit fly</name>
    <dbReference type="NCBI Taxonomy" id="7217"/>
    <lineage>
        <taxon>Eukaryota</taxon>
        <taxon>Metazoa</taxon>
        <taxon>Ecdysozoa</taxon>
        <taxon>Arthropoda</taxon>
        <taxon>Hexapoda</taxon>
        <taxon>Insecta</taxon>
        <taxon>Pterygota</taxon>
        <taxon>Neoptera</taxon>
        <taxon>Endopterygota</taxon>
        <taxon>Diptera</taxon>
        <taxon>Brachycera</taxon>
        <taxon>Muscomorpha</taxon>
        <taxon>Ephydroidea</taxon>
        <taxon>Drosophilidae</taxon>
        <taxon>Drosophila</taxon>
        <taxon>Sophophora</taxon>
    </lineage>
</organism>
<evidence type="ECO:0000256" key="8">
    <source>
        <dbReference type="ARBA" id="ARBA00023207"/>
    </source>
</evidence>
<dbReference type="InterPro" id="IPR027789">
    <property type="entry name" value="Syndecan/Neurexin_dom"/>
</dbReference>
<keyword evidence="7 9" id="KW-0325">Glycoprotein</keyword>
<evidence type="ECO:0000313" key="14">
    <source>
        <dbReference type="Proteomes" id="UP000007801"/>
    </source>
</evidence>
<keyword evidence="14" id="KW-1185">Reference proteome</keyword>
<comment type="subcellular location">
    <subcellularLocation>
        <location evidence="1 9">Membrane</location>
        <topology evidence="1 9">Single-pass type I membrane protein</topology>
    </subcellularLocation>
</comment>
<dbReference type="HOGENOM" id="CLU_046599_0_0_1"/>
<proteinExistence type="inferred from homology"/>
<keyword evidence="4 9" id="KW-0654">Proteoglycan</keyword>
<dbReference type="InterPro" id="IPR001050">
    <property type="entry name" value="Syndecan"/>
</dbReference>
<dbReference type="Pfam" id="PF01034">
    <property type="entry name" value="Syndecan"/>
    <property type="match status" value="1"/>
</dbReference>
<feature type="transmembrane region" description="Helical" evidence="11">
    <location>
        <begin position="379"/>
        <end position="403"/>
    </location>
</feature>
<dbReference type="STRING" id="7217.B3MC57"/>
<feature type="region of interest" description="Disordered" evidence="10">
    <location>
        <begin position="42"/>
        <end position="290"/>
    </location>
</feature>
<keyword evidence="6 11" id="KW-0472">Membrane</keyword>
<dbReference type="Proteomes" id="UP000007801">
    <property type="component" value="Unassembled WGS sequence"/>
</dbReference>
<dbReference type="PANTHER" id="PTHR10915">
    <property type="entry name" value="SYNDECAN"/>
    <property type="match status" value="1"/>
</dbReference>
<evidence type="ECO:0000256" key="10">
    <source>
        <dbReference type="SAM" id="MobiDB-lite"/>
    </source>
</evidence>
<dbReference type="GO" id="GO:0009986">
    <property type="term" value="C:cell surface"/>
    <property type="evidence" value="ECO:0007669"/>
    <property type="project" value="TreeGrafter"/>
</dbReference>
<evidence type="ECO:0000256" key="1">
    <source>
        <dbReference type="ARBA" id="ARBA00004479"/>
    </source>
</evidence>
<evidence type="ECO:0000256" key="2">
    <source>
        <dbReference type="ARBA" id="ARBA00005343"/>
    </source>
</evidence>
<keyword evidence="8 9" id="KW-0357">Heparan sulfate</keyword>
<feature type="compositionally biased region" description="Basic and acidic residues" evidence="10">
    <location>
        <begin position="72"/>
        <end position="82"/>
    </location>
</feature>
<evidence type="ECO:0000256" key="4">
    <source>
        <dbReference type="ARBA" id="ARBA00022974"/>
    </source>
</evidence>
<comment type="function">
    <text evidence="9">Cell surface proteoglycan.</text>
</comment>
<feature type="compositionally biased region" description="Polar residues" evidence="10">
    <location>
        <begin position="330"/>
        <end position="349"/>
    </location>
</feature>
<evidence type="ECO:0000256" key="7">
    <source>
        <dbReference type="ARBA" id="ARBA00023180"/>
    </source>
</evidence>
<keyword evidence="3 9" id="KW-0812">Transmembrane</keyword>
<evidence type="ECO:0000256" key="6">
    <source>
        <dbReference type="ARBA" id="ARBA00023136"/>
    </source>
</evidence>
<dbReference type="GO" id="GO:0016477">
    <property type="term" value="P:cell migration"/>
    <property type="evidence" value="ECO:0007669"/>
    <property type="project" value="TreeGrafter"/>
</dbReference>
<evidence type="ECO:0000256" key="11">
    <source>
        <dbReference type="SAM" id="Phobius"/>
    </source>
</evidence>
<dbReference type="EMBL" id="CH902619">
    <property type="protein sequence ID" value="EDV36157.1"/>
    <property type="molecule type" value="Genomic_DNA"/>
</dbReference>
<evidence type="ECO:0000256" key="3">
    <source>
        <dbReference type="ARBA" id="ARBA00022692"/>
    </source>
</evidence>
<dbReference type="PROSITE" id="PS00964">
    <property type="entry name" value="SYNDECAN"/>
    <property type="match status" value="1"/>
</dbReference>
<dbReference type="AlphaFoldDB" id="B3MC57"/>
<dbReference type="PhylomeDB" id="B3MC57"/>
<protein>
    <recommendedName>
        <fullName evidence="9">Syndecan</fullName>
    </recommendedName>
</protein>
<dbReference type="InterPro" id="IPR030479">
    <property type="entry name" value="Syndecan_CS"/>
</dbReference>
<evidence type="ECO:0000259" key="12">
    <source>
        <dbReference type="SMART" id="SM00294"/>
    </source>
</evidence>
<feature type="domain" description="Neurexin/syndecan/glycophorin C" evidence="12">
    <location>
        <begin position="402"/>
        <end position="420"/>
    </location>
</feature>
<dbReference type="GeneID" id="6494953"/>
<feature type="compositionally biased region" description="Basic and acidic residues" evidence="10">
    <location>
        <begin position="239"/>
        <end position="261"/>
    </location>
</feature>
<feature type="compositionally biased region" description="Low complexity" evidence="10">
    <location>
        <begin position="44"/>
        <end position="56"/>
    </location>
</feature>
<dbReference type="FunCoup" id="B3MC57">
    <property type="interactions" value="24"/>
</dbReference>
<evidence type="ECO:0000313" key="13">
    <source>
        <dbReference type="EMBL" id="EDV36157.1"/>
    </source>
</evidence>